<protein>
    <submittedName>
        <fullName evidence="1">Uncharacterized protein</fullName>
    </submittedName>
</protein>
<reference evidence="1 2" key="1">
    <citation type="submission" date="2013-02" db="EMBL/GenBank/DDBJ databases">
        <title>The Genome Sequence of Acinetobacter schindleri CIP 107287.</title>
        <authorList>
            <consortium name="The Broad Institute Genome Sequencing Platform"/>
            <consortium name="The Broad Institute Genome Sequencing Center for Infectious Disease"/>
            <person name="Cerqueira G."/>
            <person name="Feldgarden M."/>
            <person name="Courvalin P."/>
            <person name="Perichon B."/>
            <person name="Grillot-Courvalin C."/>
            <person name="Clermont D."/>
            <person name="Rocha E."/>
            <person name="Yoon E.-J."/>
            <person name="Nemec A."/>
            <person name="Walker B."/>
            <person name="Young S.K."/>
            <person name="Zeng Q."/>
            <person name="Gargeya S."/>
            <person name="Fitzgerald M."/>
            <person name="Haas B."/>
            <person name="Abouelleil A."/>
            <person name="Alvarado L."/>
            <person name="Arachchi H.M."/>
            <person name="Berlin A.M."/>
            <person name="Chapman S.B."/>
            <person name="Dewar J."/>
            <person name="Goldberg J."/>
            <person name="Griggs A."/>
            <person name="Gujja S."/>
            <person name="Hansen M."/>
            <person name="Howarth C."/>
            <person name="Imamovic A."/>
            <person name="Larimer J."/>
            <person name="McCowan C."/>
            <person name="Murphy C."/>
            <person name="Neiman D."/>
            <person name="Pearson M."/>
            <person name="Priest M."/>
            <person name="Roberts A."/>
            <person name="Saif S."/>
            <person name="Shea T."/>
            <person name="Sisk P."/>
            <person name="Sykes S."/>
            <person name="Wortman J."/>
            <person name="Nusbaum C."/>
            <person name="Birren B."/>
        </authorList>
    </citation>
    <scope>NUCLEOTIDE SEQUENCE [LARGE SCALE GENOMIC DNA]</scope>
    <source>
        <strain evidence="1 2">CIP 107287</strain>
    </source>
</reference>
<sequence length="54" mass="6291">MPFVLLLTICWCIAPVWYKKYANLILYVSEFLEDLFSNGDLKFSLPQYGILDVS</sequence>
<comment type="caution">
    <text evidence="1">The sequence shown here is derived from an EMBL/GenBank/DDBJ whole genome shotgun (WGS) entry which is preliminary data.</text>
</comment>
<dbReference type="HOGENOM" id="CLU_3039483_0_0_6"/>
<accession>N9AG33</accession>
<organism evidence="1 2">
    <name type="scientific">Acinetobacter schindleri CIP 107287</name>
    <dbReference type="NCBI Taxonomy" id="1217988"/>
    <lineage>
        <taxon>Bacteria</taxon>
        <taxon>Pseudomonadati</taxon>
        <taxon>Pseudomonadota</taxon>
        <taxon>Gammaproteobacteria</taxon>
        <taxon>Moraxellales</taxon>
        <taxon>Moraxellaceae</taxon>
        <taxon>Acinetobacter</taxon>
    </lineage>
</organism>
<dbReference type="AlphaFoldDB" id="N9AG33"/>
<dbReference type="EMBL" id="APPQ01000024">
    <property type="protein sequence ID" value="ENV45039.1"/>
    <property type="molecule type" value="Genomic_DNA"/>
</dbReference>
<evidence type="ECO:0000313" key="1">
    <source>
        <dbReference type="EMBL" id="ENV45039.1"/>
    </source>
</evidence>
<dbReference type="Proteomes" id="UP000018440">
    <property type="component" value="Unassembled WGS sequence"/>
</dbReference>
<evidence type="ECO:0000313" key="2">
    <source>
        <dbReference type="Proteomes" id="UP000018440"/>
    </source>
</evidence>
<gene>
    <name evidence="1" type="ORF">F955_01128</name>
</gene>
<proteinExistence type="predicted"/>
<name>N9AG33_9GAMM</name>